<dbReference type="GO" id="GO:0006508">
    <property type="term" value="P:proteolysis"/>
    <property type="evidence" value="ECO:0007669"/>
    <property type="project" value="UniProtKB-KW"/>
</dbReference>
<dbReference type="KEGG" id="hfl:PUV54_11740"/>
<gene>
    <name evidence="1" type="ORF">PUV54_11740</name>
</gene>
<evidence type="ECO:0000313" key="2">
    <source>
        <dbReference type="Proteomes" id="UP001214043"/>
    </source>
</evidence>
<dbReference type="InterPro" id="IPR029045">
    <property type="entry name" value="ClpP/crotonase-like_dom_sf"/>
</dbReference>
<dbReference type="Proteomes" id="UP001214043">
    <property type="component" value="Chromosome"/>
</dbReference>
<dbReference type="GO" id="GO:0008233">
    <property type="term" value="F:peptidase activity"/>
    <property type="evidence" value="ECO:0007669"/>
    <property type="project" value="UniProtKB-KW"/>
</dbReference>
<dbReference type="Gene3D" id="3.90.226.10">
    <property type="entry name" value="2-enoyl-CoA Hydratase, Chain A, domain 1"/>
    <property type="match status" value="1"/>
</dbReference>
<dbReference type="RefSeq" id="WP_274492436.1">
    <property type="nucleotide sequence ID" value="NZ_CP118166.1"/>
</dbReference>
<keyword evidence="2" id="KW-1185">Reference proteome</keyword>
<dbReference type="AlphaFoldDB" id="A0AAF0CGG2"/>
<accession>A0AAF0CGG2</accession>
<dbReference type="EMBL" id="CP118166">
    <property type="protein sequence ID" value="WDI30627.1"/>
    <property type="molecule type" value="Genomic_DNA"/>
</dbReference>
<organism evidence="1 2">
    <name type="scientific">Hyphococcus flavus</name>
    <dbReference type="NCBI Taxonomy" id="1866326"/>
    <lineage>
        <taxon>Bacteria</taxon>
        <taxon>Pseudomonadati</taxon>
        <taxon>Pseudomonadota</taxon>
        <taxon>Alphaproteobacteria</taxon>
        <taxon>Parvularculales</taxon>
        <taxon>Parvularculaceae</taxon>
        <taxon>Hyphococcus</taxon>
    </lineage>
</organism>
<reference evidence="1" key="1">
    <citation type="submission" date="2023-02" db="EMBL/GenBank/DDBJ databases">
        <title>Genome sequence of Hyphococcus flavus.</title>
        <authorList>
            <person name="Rong J.-C."/>
            <person name="Zhao Q."/>
            <person name="Yi M."/>
            <person name="Wu J.-Y."/>
        </authorList>
    </citation>
    <scope>NUCLEOTIDE SEQUENCE</scope>
    <source>
        <strain evidence="1">MCCC 1K03223</strain>
    </source>
</reference>
<keyword evidence="1" id="KW-0645">Protease</keyword>
<dbReference type="SUPFAM" id="SSF52096">
    <property type="entry name" value="ClpP/crotonase"/>
    <property type="match status" value="1"/>
</dbReference>
<evidence type="ECO:0000313" key="1">
    <source>
        <dbReference type="EMBL" id="WDI30627.1"/>
    </source>
</evidence>
<name>A0AAF0CGG2_9PROT</name>
<proteinExistence type="predicted"/>
<protein>
    <submittedName>
        <fullName evidence="1">ATP-dependent Clp protease proteolytic subunit</fullName>
    </submittedName>
</protein>
<sequence>MDQRQKNKFMLAATLLMLAATVFLITRNEQFIFRDEGRLEARLDPNEQDTVVFYWRSEVEVPMARRYEEAFAEWGDRAGRIILDLHSPGGAIAEGEQVIRIIERMKHTHIVDTRVRRGYKCYSMCVPIFLMGEQRMAGENAIFMFHEPTVRDFHTDEEVRRPELEKNLTTRRFVDRYFANSPINPSWLEGLLAEWKGRDVFRSARDLVEEESGIVTELE</sequence>
<keyword evidence="1" id="KW-0378">Hydrolase</keyword>